<dbReference type="eggNOG" id="COG0031">
    <property type="taxonomic scope" value="Bacteria"/>
</dbReference>
<organism evidence="4 5">
    <name type="scientific">Desulfurivibrio alkaliphilus (strain DSM 19089 / UNIQEM U267 / AHT2)</name>
    <dbReference type="NCBI Taxonomy" id="589865"/>
    <lineage>
        <taxon>Bacteria</taxon>
        <taxon>Pseudomonadati</taxon>
        <taxon>Thermodesulfobacteriota</taxon>
        <taxon>Desulfobulbia</taxon>
        <taxon>Desulfobulbales</taxon>
        <taxon>Desulfobulbaceae</taxon>
        <taxon>Desulfurivibrio</taxon>
    </lineage>
</organism>
<evidence type="ECO:0000313" key="4">
    <source>
        <dbReference type="EMBL" id="ADH87030.1"/>
    </source>
</evidence>
<evidence type="ECO:0000313" key="5">
    <source>
        <dbReference type="Proteomes" id="UP000001508"/>
    </source>
</evidence>
<dbReference type="RefSeq" id="WP_013164543.1">
    <property type="nucleotide sequence ID" value="NC_014216.1"/>
</dbReference>
<dbReference type="Gene3D" id="3.40.50.1100">
    <property type="match status" value="2"/>
</dbReference>
<dbReference type="Proteomes" id="UP000001508">
    <property type="component" value="Chromosome"/>
</dbReference>
<dbReference type="Pfam" id="PF00291">
    <property type="entry name" value="PALP"/>
    <property type="match status" value="1"/>
</dbReference>
<dbReference type="GO" id="GO:1901605">
    <property type="term" value="P:alpha-amino acid metabolic process"/>
    <property type="evidence" value="ECO:0007669"/>
    <property type="project" value="UniProtKB-ARBA"/>
</dbReference>
<proteinExistence type="predicted"/>
<keyword evidence="5" id="KW-1185">Reference proteome</keyword>
<gene>
    <name evidence="4" type="ordered locus">DaAHT2_2365</name>
</gene>
<reference evidence="5" key="1">
    <citation type="submission" date="2010-02" db="EMBL/GenBank/DDBJ databases">
        <title>Complete sequence of Desulfurivibrio alkaliphilus AHT2.</title>
        <authorList>
            <consortium name="US DOE Joint Genome Institute"/>
            <person name="Pitluck S."/>
            <person name="Chertkov O."/>
            <person name="Detter J.C."/>
            <person name="Han C."/>
            <person name="Tapia R."/>
            <person name="Larimer F."/>
            <person name="Land M."/>
            <person name="Hauser L."/>
            <person name="Kyrpides N."/>
            <person name="Mikhailova N."/>
            <person name="Sorokin D.Y."/>
            <person name="Muyzer G."/>
            <person name="Woyke T."/>
        </authorList>
    </citation>
    <scope>NUCLEOTIDE SEQUENCE [LARGE SCALE GENOMIC DNA]</scope>
    <source>
        <strain evidence="5">DSM 19089 / UNIQEM U267 / AHT2</strain>
    </source>
</reference>
<dbReference type="STRING" id="589865.DaAHT2_2365"/>
<dbReference type="OrthoDB" id="9815130at2"/>
<name>D6Z743_DESAT</name>
<dbReference type="HOGENOM" id="CLU_2342161_0_0_7"/>
<evidence type="ECO:0000259" key="3">
    <source>
        <dbReference type="Pfam" id="PF00291"/>
    </source>
</evidence>
<sequence>MKLLESIGNTPLVDLERIWDPDQSGVRVRVKLEGANPGGSLKDRPACFMIQEAITSGAMSVARDLPRGSTVVAILPDRGDRYLSSQVFASKCAICPP</sequence>
<dbReference type="EMBL" id="CP001940">
    <property type="protein sequence ID" value="ADH87030.1"/>
    <property type="molecule type" value="Genomic_DNA"/>
</dbReference>
<dbReference type="AlphaFoldDB" id="D6Z743"/>
<keyword evidence="2" id="KW-0663">Pyridoxal phosphate</keyword>
<comment type="cofactor">
    <cofactor evidence="1">
        <name>pyridoxal 5'-phosphate</name>
        <dbReference type="ChEBI" id="CHEBI:597326"/>
    </cofactor>
</comment>
<evidence type="ECO:0000256" key="2">
    <source>
        <dbReference type="ARBA" id="ARBA00022898"/>
    </source>
</evidence>
<dbReference type="KEGG" id="dak:DaAHT2_2365"/>
<dbReference type="InterPro" id="IPR036052">
    <property type="entry name" value="TrpB-like_PALP_sf"/>
</dbReference>
<protein>
    <submittedName>
        <fullName evidence="4">Pyridoxal-5'-phosphate-dependent protein beta subunit</fullName>
    </submittedName>
</protein>
<dbReference type="PANTHER" id="PTHR10314">
    <property type="entry name" value="CYSTATHIONINE BETA-SYNTHASE"/>
    <property type="match status" value="1"/>
</dbReference>
<accession>D6Z743</accession>
<evidence type="ECO:0000256" key="1">
    <source>
        <dbReference type="ARBA" id="ARBA00001933"/>
    </source>
</evidence>
<dbReference type="SUPFAM" id="SSF53686">
    <property type="entry name" value="Tryptophan synthase beta subunit-like PLP-dependent enzymes"/>
    <property type="match status" value="1"/>
</dbReference>
<dbReference type="InterPro" id="IPR050214">
    <property type="entry name" value="Cys_Synth/Cystath_Beta-Synth"/>
</dbReference>
<dbReference type="InterPro" id="IPR001926">
    <property type="entry name" value="TrpB-like_PALP"/>
</dbReference>
<dbReference type="InParanoid" id="D6Z743"/>
<feature type="domain" description="Tryptophan synthase beta chain-like PALP" evidence="3">
    <location>
        <begin position="5"/>
        <end position="61"/>
    </location>
</feature>